<feature type="domain" description="SCP" evidence="2">
    <location>
        <begin position="21"/>
        <end position="134"/>
    </location>
</feature>
<reference evidence="4" key="2">
    <citation type="submission" date="2015-07" db="EMBL/GenBank/DDBJ databases">
        <title>Contrasting host-pathogen interactions and genome evolution in two generalist and specialist microsporidian pathogens of mosquitoes.</title>
        <authorList>
            <consortium name="The Broad Institute Genomics Platform"/>
            <consortium name="The Broad Institute Genome Sequencing Center for Infectious Disease"/>
            <person name="Cuomo C.A."/>
            <person name="Sanscrainte N.D."/>
            <person name="Goldberg J.M."/>
            <person name="Heiman D."/>
            <person name="Young S."/>
            <person name="Zeng Q."/>
            <person name="Becnel J.J."/>
            <person name="Birren B.W."/>
        </authorList>
    </citation>
    <scope>NUCLEOTIDE SEQUENCE [LARGE SCALE GENOMIC DNA]</scope>
    <source>
        <strain evidence="4">USNM 41457</strain>
    </source>
</reference>
<dbReference type="AlphaFoldDB" id="J9DTG6"/>
<evidence type="ECO:0000313" key="3">
    <source>
        <dbReference type="EMBL" id="EJW04557.1"/>
    </source>
</evidence>
<evidence type="ECO:0000313" key="4">
    <source>
        <dbReference type="Proteomes" id="UP000003163"/>
    </source>
</evidence>
<protein>
    <recommendedName>
        <fullName evidence="2">SCP domain-containing protein</fullName>
    </recommendedName>
</protein>
<reference evidence="3 4" key="1">
    <citation type="submission" date="2011-08" db="EMBL/GenBank/DDBJ databases">
        <authorList>
            <person name="Liu Z.J."/>
            <person name="Shi F.L."/>
            <person name="Lu J.Q."/>
            <person name="Li M."/>
            <person name="Wang Z.L."/>
        </authorList>
    </citation>
    <scope>NUCLEOTIDE SEQUENCE [LARGE SCALE GENOMIC DNA]</scope>
    <source>
        <strain evidence="3 4">USNM 41457</strain>
    </source>
</reference>
<dbReference type="EMBL" id="AFBI03000017">
    <property type="protein sequence ID" value="EJW04557.1"/>
    <property type="molecule type" value="Genomic_DNA"/>
</dbReference>
<dbReference type="HOGENOM" id="CLU_821423_0_0_1"/>
<dbReference type="SUPFAM" id="SSF55797">
    <property type="entry name" value="PR-1-like"/>
    <property type="match status" value="1"/>
</dbReference>
<feature type="region of interest" description="Disordered" evidence="1">
    <location>
        <begin position="206"/>
        <end position="315"/>
    </location>
</feature>
<dbReference type="Pfam" id="PF00188">
    <property type="entry name" value="CAP"/>
    <property type="match status" value="1"/>
</dbReference>
<organism evidence="3 4">
    <name type="scientific">Edhazardia aedis (strain USNM 41457)</name>
    <name type="common">Microsporidian parasite</name>
    <dbReference type="NCBI Taxonomy" id="1003232"/>
    <lineage>
        <taxon>Eukaryota</taxon>
        <taxon>Fungi</taxon>
        <taxon>Fungi incertae sedis</taxon>
        <taxon>Microsporidia</taxon>
        <taxon>Edhazardia</taxon>
    </lineage>
</organism>
<proteinExistence type="predicted"/>
<dbReference type="InterPro" id="IPR035940">
    <property type="entry name" value="CAP_sf"/>
</dbReference>
<keyword evidence="4" id="KW-1185">Reference proteome</keyword>
<accession>J9DTG6</accession>
<evidence type="ECO:0000259" key="2">
    <source>
        <dbReference type="Pfam" id="PF00188"/>
    </source>
</evidence>
<feature type="compositionally biased region" description="Basic and acidic residues" evidence="1">
    <location>
        <begin position="237"/>
        <end position="312"/>
    </location>
</feature>
<dbReference type="Proteomes" id="UP000003163">
    <property type="component" value="Unassembled WGS sequence"/>
</dbReference>
<dbReference type="InParanoid" id="J9DTG6"/>
<dbReference type="VEuPathDB" id="MicrosporidiaDB:EDEG_01240"/>
<sequence>MILLHIAYIFCVAPSTNEIVKLINMMRTSQKLVPLENNQSLNDVASHHADYMAETETVTYDLKDQSSLAQAIVNSGYGSPTTVNFVVEKFEPQASVKIKKIIQKNAKGGLLVDSVFRDIGVGVAKSASGSTFICFVLSRKNQPTANANKKSPQIKMNKKVVDAQSVSTLFDSSDKINENNFLIDNQIYHGKQQLLDDFENQSAENISDLNTKKTDPKVPYRGSISKKTQSDITPDSKMIKVDREETEPSKPEESEKKGNEEDKRAEEEKSVSVDEKKELQSTQDDKKKIDEQEKVDENENPNDGKKEKEKKTLRMKKISLMKRKKKNLGMIKISLKRI</sequence>
<name>J9DTG6_EDHAE</name>
<gene>
    <name evidence="3" type="ORF">EDEG_01240</name>
</gene>
<dbReference type="InterPro" id="IPR014044">
    <property type="entry name" value="CAP_dom"/>
</dbReference>
<dbReference type="Gene3D" id="3.40.33.10">
    <property type="entry name" value="CAP"/>
    <property type="match status" value="1"/>
</dbReference>
<evidence type="ECO:0000256" key="1">
    <source>
        <dbReference type="SAM" id="MobiDB-lite"/>
    </source>
</evidence>
<comment type="caution">
    <text evidence="3">The sequence shown here is derived from an EMBL/GenBank/DDBJ whole genome shotgun (WGS) entry which is preliminary data.</text>
</comment>